<reference evidence="2 3" key="1">
    <citation type="journal article" date="2010" name="Stand. Genomic Sci.">
        <title>Complete genome sequence of Arcobacter nitrofigilis type strain (CI).</title>
        <authorList>
            <person name="Pati A."/>
            <person name="Gronow S."/>
            <person name="Lapidus A."/>
            <person name="Copeland A."/>
            <person name="Glavina Del Rio T."/>
            <person name="Nolan M."/>
            <person name="Lucas S."/>
            <person name="Tice H."/>
            <person name="Cheng J.F."/>
            <person name="Han C."/>
            <person name="Chertkov O."/>
            <person name="Bruce D."/>
            <person name="Tapia R."/>
            <person name="Goodwin L."/>
            <person name="Pitluck S."/>
            <person name="Liolios K."/>
            <person name="Ivanova N."/>
            <person name="Mavromatis K."/>
            <person name="Chen A."/>
            <person name="Palaniappan K."/>
            <person name="Land M."/>
            <person name="Hauser L."/>
            <person name="Chang Y.J."/>
            <person name="Jeffries C.D."/>
            <person name="Detter J.C."/>
            <person name="Rohde M."/>
            <person name="Goker M."/>
            <person name="Bristow J."/>
            <person name="Eisen J.A."/>
            <person name="Markowitz V."/>
            <person name="Hugenholtz P."/>
            <person name="Klenk H.P."/>
            <person name="Kyrpides N.C."/>
        </authorList>
    </citation>
    <scope>NUCLEOTIDE SEQUENCE [LARGE SCALE GENOMIC DNA]</scope>
    <source>
        <strain evidence="3">ATCC 33309 / DSM 7299 / CCUG 15893 / LMG 7604 / NCTC 12251 / CI</strain>
    </source>
</reference>
<dbReference type="eggNOG" id="COG3211">
    <property type="taxonomic scope" value="Bacteria"/>
</dbReference>
<gene>
    <name evidence="2" type="ordered locus">Arnit_3094</name>
</gene>
<feature type="chain" id="PRO_5003078194" description="Alkaline phosphatase" evidence="1">
    <location>
        <begin position="28"/>
        <end position="604"/>
    </location>
</feature>
<keyword evidence="3" id="KW-1185">Reference proteome</keyword>
<dbReference type="AlphaFoldDB" id="D5V7X1"/>
<dbReference type="RefSeq" id="WP_013136885.1">
    <property type="nucleotide sequence ID" value="NC_014166.1"/>
</dbReference>
<keyword evidence="1" id="KW-0732">Signal</keyword>
<evidence type="ECO:0000313" key="2">
    <source>
        <dbReference type="EMBL" id="ADG94741.1"/>
    </source>
</evidence>
<evidence type="ECO:0008006" key="4">
    <source>
        <dbReference type="Google" id="ProtNLM"/>
    </source>
</evidence>
<dbReference type="PROSITE" id="PS51257">
    <property type="entry name" value="PROKAR_LIPOPROTEIN"/>
    <property type="match status" value="1"/>
</dbReference>
<dbReference type="InterPro" id="IPR008557">
    <property type="entry name" value="PhoX"/>
</dbReference>
<sequence precursor="true">MRNKVITASVIAASVLFSACATKSTMANNATMHDIKFSGVAVPTTDSEKRKIFASNQIEVDGKKTKIGYNTILRSGDKVGNGVFGLVYDKNGEPIKEKDGSFKISNSNDFSSLLPVGKKLFMVSHFETRPAAVYVTELNQSKDGKLTAVNTKNVDFSSVNGLWVPCAGSVTPWNTHLGSEEYEPDARAVKENGSINAYYDAMASYFDGDLKALNPYDYGWSTEIKVLNEKGDVKAEKHYAMGRFAHELAYVMPDEKTVYLSDDGTNVALYMFIADKAKDLSSGTLYAAKWDQTSDLGTGSANIKWVNLGHSSDDYVKAGLDQRLTFNDLFETSKFPKLGFTSVNTTMGQEYLKIKPGMEKLASRMEARRYAAIKGATTEFRKMEGITYNPNDNKIYLSISEISKGMENRMKKGKANNKYDTGGNNDIRVDYNKCGAVYELNLAYADDIQSATDGSYINSNYIVKSMDGLIAGRLNKGTGELAKANKCSLDGLANPDNITFIPNTNTLIIGEDTGSGHQNDFIWSYNIKEKKLTRILTSPYGSETTSAYYYNNIGGHGYLMAVIQHPYGEGDAITKEEDMPANAKSAGDMKAYTGYVGPLPVITK</sequence>
<dbReference type="STRING" id="572480.Arnit_3094"/>
<protein>
    <recommendedName>
        <fullName evidence="4">Alkaline phosphatase</fullName>
    </recommendedName>
</protein>
<dbReference type="OrthoDB" id="9801383at2"/>
<evidence type="ECO:0000256" key="1">
    <source>
        <dbReference type="SAM" id="SignalP"/>
    </source>
</evidence>
<dbReference type="Pfam" id="PF05787">
    <property type="entry name" value="PhoX"/>
    <property type="match status" value="1"/>
</dbReference>
<feature type="signal peptide" evidence="1">
    <location>
        <begin position="1"/>
        <end position="27"/>
    </location>
</feature>
<evidence type="ECO:0000313" key="3">
    <source>
        <dbReference type="Proteomes" id="UP000000939"/>
    </source>
</evidence>
<dbReference type="HOGENOM" id="CLU_018525_0_0_7"/>
<dbReference type="PANTHER" id="PTHR35399:SF2">
    <property type="entry name" value="DUF839 DOMAIN-CONTAINING PROTEIN"/>
    <property type="match status" value="1"/>
</dbReference>
<name>D5V7X1_ARCNC</name>
<accession>D5V7X1</accession>
<dbReference type="PANTHER" id="PTHR35399">
    <property type="entry name" value="SLR8030 PROTEIN"/>
    <property type="match status" value="1"/>
</dbReference>
<dbReference type="Proteomes" id="UP000000939">
    <property type="component" value="Chromosome"/>
</dbReference>
<dbReference type="EMBL" id="CP001999">
    <property type="protein sequence ID" value="ADG94741.1"/>
    <property type="molecule type" value="Genomic_DNA"/>
</dbReference>
<dbReference type="KEGG" id="ant:Arnit_3094"/>
<organism evidence="2 3">
    <name type="scientific">Arcobacter nitrofigilis (strain ATCC 33309 / DSM 7299 / CCUG 15893 / LMG 7604 / NCTC 12251 / CI)</name>
    <name type="common">Campylobacter nitrofigilis</name>
    <dbReference type="NCBI Taxonomy" id="572480"/>
    <lineage>
        <taxon>Bacteria</taxon>
        <taxon>Pseudomonadati</taxon>
        <taxon>Campylobacterota</taxon>
        <taxon>Epsilonproteobacteria</taxon>
        <taxon>Campylobacterales</taxon>
        <taxon>Arcobacteraceae</taxon>
        <taxon>Arcobacter</taxon>
    </lineage>
</organism>
<proteinExistence type="predicted"/>